<dbReference type="InterPro" id="IPR003604">
    <property type="entry name" value="Matrin/U1-like-C_Znf_C2H2"/>
</dbReference>
<dbReference type="GO" id="GO:0042254">
    <property type="term" value="P:ribosome biogenesis"/>
    <property type="evidence" value="ECO:0007669"/>
    <property type="project" value="UniProtKB-KW"/>
</dbReference>
<dbReference type="GO" id="GO:0043021">
    <property type="term" value="F:ribonucleoprotein complex binding"/>
    <property type="evidence" value="ECO:0007669"/>
    <property type="project" value="UniProtKB-ARBA"/>
</dbReference>
<evidence type="ECO:0000256" key="7">
    <source>
        <dbReference type="ARBA" id="ARBA00022833"/>
    </source>
</evidence>
<keyword evidence="7" id="KW-0862">Zinc</keyword>
<evidence type="ECO:0000256" key="4">
    <source>
        <dbReference type="ARBA" id="ARBA00022517"/>
    </source>
</evidence>
<dbReference type="InterPro" id="IPR051879">
    <property type="entry name" value="C2H2-ZF_Maturation_Protein"/>
</dbReference>
<keyword evidence="3" id="KW-0963">Cytoplasm</keyword>
<dbReference type="Gene3D" id="3.30.160.60">
    <property type="entry name" value="Classic Zinc Finger"/>
    <property type="match status" value="1"/>
</dbReference>
<dbReference type="FunCoup" id="F1A5I7">
    <property type="interactions" value="347"/>
</dbReference>
<evidence type="ECO:0000256" key="10">
    <source>
        <dbReference type="PROSITE-ProRule" id="PRU00042"/>
    </source>
</evidence>
<protein>
    <recommendedName>
        <fullName evidence="12">C2H2-type domain-containing protein</fullName>
    </recommendedName>
</protein>
<dbReference type="VEuPathDB" id="AmoebaDB:DICPUDRAFT_44131"/>
<organism evidence="13 14">
    <name type="scientific">Dictyostelium purpureum</name>
    <name type="common">Slime mold</name>
    <dbReference type="NCBI Taxonomy" id="5786"/>
    <lineage>
        <taxon>Eukaryota</taxon>
        <taxon>Amoebozoa</taxon>
        <taxon>Evosea</taxon>
        <taxon>Eumycetozoa</taxon>
        <taxon>Dictyostelia</taxon>
        <taxon>Dictyosteliales</taxon>
        <taxon>Dictyosteliaceae</taxon>
        <taxon>Dictyostelium</taxon>
    </lineage>
</organism>
<evidence type="ECO:0000256" key="2">
    <source>
        <dbReference type="ARBA" id="ARBA00004496"/>
    </source>
</evidence>
<evidence type="ECO:0000313" key="14">
    <source>
        <dbReference type="Proteomes" id="UP000001064"/>
    </source>
</evidence>
<proteinExistence type="inferred from homology"/>
<dbReference type="FunFam" id="3.30.160.60:FF:000299">
    <property type="entry name" value="Zinc finger protein 593"/>
    <property type="match status" value="1"/>
</dbReference>
<dbReference type="OMA" id="MKDHFRS"/>
<dbReference type="KEGG" id="dpp:DICPUDRAFT_44131"/>
<dbReference type="Proteomes" id="UP000001064">
    <property type="component" value="Unassembled WGS sequence"/>
</dbReference>
<evidence type="ECO:0000256" key="3">
    <source>
        <dbReference type="ARBA" id="ARBA00022490"/>
    </source>
</evidence>
<dbReference type="GeneID" id="10510732"/>
<keyword evidence="5" id="KW-0479">Metal-binding</keyword>
<evidence type="ECO:0000256" key="8">
    <source>
        <dbReference type="ARBA" id="ARBA00023242"/>
    </source>
</evidence>
<keyword evidence="6 10" id="KW-0863">Zinc-finger</keyword>
<dbReference type="PROSITE" id="PS50157">
    <property type="entry name" value="ZINC_FINGER_C2H2_2"/>
    <property type="match status" value="1"/>
</dbReference>
<evidence type="ECO:0000256" key="11">
    <source>
        <dbReference type="SAM" id="MobiDB-lite"/>
    </source>
</evidence>
<dbReference type="RefSeq" id="XP_003294931.1">
    <property type="nucleotide sequence ID" value="XM_003294883.1"/>
</dbReference>
<feature type="region of interest" description="Disordered" evidence="11">
    <location>
        <begin position="99"/>
        <end position="132"/>
    </location>
</feature>
<accession>F1A5I7</accession>
<evidence type="ECO:0000259" key="12">
    <source>
        <dbReference type="PROSITE" id="PS50157"/>
    </source>
</evidence>
<feature type="compositionally biased region" description="Basic and acidic residues" evidence="11">
    <location>
        <begin position="99"/>
        <end position="116"/>
    </location>
</feature>
<reference evidence="14" key="1">
    <citation type="journal article" date="2011" name="Genome Biol.">
        <title>Comparative genomics of the social amoebae Dictyostelium discoideum and Dictyostelium purpureum.</title>
        <authorList>
            <consortium name="US DOE Joint Genome Institute (JGI-PGF)"/>
            <person name="Sucgang R."/>
            <person name="Kuo A."/>
            <person name="Tian X."/>
            <person name="Salerno W."/>
            <person name="Parikh A."/>
            <person name="Feasley C.L."/>
            <person name="Dalin E."/>
            <person name="Tu H."/>
            <person name="Huang E."/>
            <person name="Barry K."/>
            <person name="Lindquist E."/>
            <person name="Shapiro H."/>
            <person name="Bruce D."/>
            <person name="Schmutz J."/>
            <person name="Salamov A."/>
            <person name="Fey P."/>
            <person name="Gaudet P."/>
            <person name="Anjard C."/>
            <person name="Babu M.M."/>
            <person name="Basu S."/>
            <person name="Bushmanova Y."/>
            <person name="van der Wel H."/>
            <person name="Katoh-Kurasawa M."/>
            <person name="Dinh C."/>
            <person name="Coutinho P.M."/>
            <person name="Saito T."/>
            <person name="Elias M."/>
            <person name="Schaap P."/>
            <person name="Kay R.R."/>
            <person name="Henrissat B."/>
            <person name="Eichinger L."/>
            <person name="Rivero F."/>
            <person name="Putnam N.H."/>
            <person name="West C.M."/>
            <person name="Loomis W.F."/>
            <person name="Chisholm R.L."/>
            <person name="Shaulsky G."/>
            <person name="Strassmann J.E."/>
            <person name="Queller D.C."/>
            <person name="Kuspa A."/>
            <person name="Grigoriev I.V."/>
        </authorList>
    </citation>
    <scope>NUCLEOTIDE SEQUENCE [LARGE SCALE GENOMIC DNA]</scope>
    <source>
        <strain evidence="14">QSDP1</strain>
    </source>
</reference>
<dbReference type="EMBL" id="GL871602">
    <property type="protein sequence ID" value="EGC28545.1"/>
    <property type="molecule type" value="Genomic_DNA"/>
</dbReference>
<evidence type="ECO:0000256" key="1">
    <source>
        <dbReference type="ARBA" id="ARBA00004123"/>
    </source>
</evidence>
<dbReference type="SMART" id="SM00451">
    <property type="entry name" value="ZnF_U1"/>
    <property type="match status" value="1"/>
</dbReference>
<dbReference type="SUPFAM" id="SSF57667">
    <property type="entry name" value="beta-beta-alpha zinc fingers"/>
    <property type="match status" value="1"/>
</dbReference>
<evidence type="ECO:0000256" key="6">
    <source>
        <dbReference type="ARBA" id="ARBA00022771"/>
    </source>
</evidence>
<dbReference type="eggNOG" id="KOG3408">
    <property type="taxonomic scope" value="Eukaryota"/>
</dbReference>
<dbReference type="GO" id="GO:0005634">
    <property type="term" value="C:nucleus"/>
    <property type="evidence" value="ECO:0007669"/>
    <property type="project" value="UniProtKB-SubCell"/>
</dbReference>
<keyword evidence="14" id="KW-1185">Reference proteome</keyword>
<dbReference type="InterPro" id="IPR013087">
    <property type="entry name" value="Znf_C2H2_type"/>
</dbReference>
<dbReference type="InterPro" id="IPR022755">
    <property type="entry name" value="Znf_C2H2_jaz"/>
</dbReference>
<gene>
    <name evidence="13" type="ORF">DICPUDRAFT_44131</name>
</gene>
<evidence type="ECO:0000256" key="5">
    <source>
        <dbReference type="ARBA" id="ARBA00022723"/>
    </source>
</evidence>
<dbReference type="GO" id="GO:0005737">
    <property type="term" value="C:cytoplasm"/>
    <property type="evidence" value="ECO:0007669"/>
    <property type="project" value="UniProtKB-SubCell"/>
</dbReference>
<dbReference type="PANTHER" id="PTHR46095">
    <property type="entry name" value="ZINC FINGER PROTEIN 593"/>
    <property type="match status" value="1"/>
</dbReference>
<comment type="subcellular location">
    <subcellularLocation>
        <location evidence="2">Cytoplasm</location>
    </subcellularLocation>
    <subcellularLocation>
        <location evidence="1">Nucleus</location>
    </subcellularLocation>
</comment>
<keyword evidence="8" id="KW-0539">Nucleus</keyword>
<feature type="region of interest" description="Disordered" evidence="11">
    <location>
        <begin position="1"/>
        <end position="29"/>
    </location>
</feature>
<feature type="domain" description="C2H2-type" evidence="12">
    <location>
        <begin position="60"/>
        <end position="89"/>
    </location>
</feature>
<dbReference type="PROSITE" id="PS00028">
    <property type="entry name" value="ZINC_FINGER_C2H2_1"/>
    <property type="match status" value="1"/>
</dbReference>
<evidence type="ECO:0000256" key="9">
    <source>
        <dbReference type="ARBA" id="ARBA00038064"/>
    </source>
</evidence>
<dbReference type="GO" id="GO:0008270">
    <property type="term" value="F:zinc ion binding"/>
    <property type="evidence" value="ECO:0007669"/>
    <property type="project" value="UniProtKB-KW"/>
</dbReference>
<feature type="compositionally biased region" description="Basic residues" evidence="11">
    <location>
        <begin position="1"/>
        <end position="25"/>
    </location>
</feature>
<dbReference type="PANTHER" id="PTHR46095:SF1">
    <property type="entry name" value="ZINC FINGER PROTEIN 593"/>
    <property type="match status" value="1"/>
</dbReference>
<comment type="similarity">
    <text evidence="9">Belongs to the ZNF593/BUD20 C2H2-type zinc-finger protein family.</text>
</comment>
<dbReference type="STRING" id="5786.F1A5I7"/>
<sequence>MGRYRGHGGTHTKNKQYKRARSTKNRAKDIDQIYNEIQPENQEKFTKFEADPDLPGMGQSYCMHCSKHFITNEDLEKHFRGKPHKNRVKELKTKPYTVEDSKIPVDNGKKLNRDENGVPTYDSGVATAVETD</sequence>
<dbReference type="AlphaFoldDB" id="F1A5I7"/>
<dbReference type="Pfam" id="PF12171">
    <property type="entry name" value="zf-C2H2_jaz"/>
    <property type="match status" value="1"/>
</dbReference>
<dbReference type="GO" id="GO:0003676">
    <property type="term" value="F:nucleic acid binding"/>
    <property type="evidence" value="ECO:0007669"/>
    <property type="project" value="InterPro"/>
</dbReference>
<dbReference type="InParanoid" id="F1A5I7"/>
<evidence type="ECO:0000313" key="13">
    <source>
        <dbReference type="EMBL" id="EGC28545.1"/>
    </source>
</evidence>
<name>F1A5I7_DICPU</name>
<dbReference type="InterPro" id="IPR036236">
    <property type="entry name" value="Znf_C2H2_sf"/>
</dbReference>
<keyword evidence="4" id="KW-0690">Ribosome biogenesis</keyword>
<dbReference type="OrthoDB" id="24683at2759"/>